<dbReference type="AlphaFoldDB" id="A0A023FQZ3"/>
<reference evidence="2" key="1">
    <citation type="submission" date="2014-03" db="EMBL/GenBank/DDBJ databases">
        <title>The sialotranscriptome of Amblyomma triste, Amblyomma parvum and Amblyomma cajennense ticks, uncovered by 454-based RNA-seq.</title>
        <authorList>
            <person name="Garcia G.R."/>
            <person name="Gardinassi L.G."/>
            <person name="Ribeiro J.M."/>
            <person name="Anatriello E."/>
            <person name="Ferreira B.R."/>
            <person name="Moreira H.N."/>
            <person name="Mafra C."/>
            <person name="Olegario M.M."/>
            <person name="Szabo P.J."/>
            <person name="Miranda-Santos I.K."/>
            <person name="Maruyama S.R."/>
        </authorList>
    </citation>
    <scope>NUCLEOTIDE SEQUENCE</scope>
    <source>
        <strain evidence="2">Uberlandia</strain>
        <tissue evidence="2">Salivary glands</tissue>
    </source>
</reference>
<accession>A0A023FQZ3</accession>
<dbReference type="Gene3D" id="3.15.10.50">
    <property type="match status" value="1"/>
</dbReference>
<proteinExistence type="evidence at transcript level"/>
<dbReference type="EMBL" id="GBBK01000271">
    <property type="protein sequence ID" value="JAC24211.1"/>
    <property type="molecule type" value="mRNA"/>
</dbReference>
<feature type="signal peptide" evidence="1">
    <location>
        <begin position="1"/>
        <end position="15"/>
    </location>
</feature>
<evidence type="ECO:0000313" key="2">
    <source>
        <dbReference type="EMBL" id="JAC24211.1"/>
    </source>
</evidence>
<sequence length="207" mass="22610">MLPVVLVTLFVGAFGATVYDANRYIDEVLGRRMADLVYRNRLDPLPVADYATNLGAPNVLSAQMRKINVTGLGLIRRQGDCGRPGTSGPGRVTVGCNVVLDRVAVSVTSDLSYYMQPYQRIGVRANFDTNHALVEVTSVVGQPPTVNFRLLRPLAPRLSFSNLKTLPLYSVIEKGYSQELSRILQTQLSGPYLAALGNACRAVPFPR</sequence>
<dbReference type="InterPro" id="IPR038602">
    <property type="entry name" value="Mite_allergen_7_sf"/>
</dbReference>
<evidence type="ECO:0000256" key="1">
    <source>
        <dbReference type="SAM" id="SignalP"/>
    </source>
</evidence>
<organism evidence="2">
    <name type="scientific">Amblyomma cajennense</name>
    <name type="common">Cayenne tick</name>
    <name type="synonym">Acarus cajennensis</name>
    <dbReference type="NCBI Taxonomy" id="34607"/>
    <lineage>
        <taxon>Eukaryota</taxon>
        <taxon>Metazoa</taxon>
        <taxon>Ecdysozoa</taxon>
        <taxon>Arthropoda</taxon>
        <taxon>Chelicerata</taxon>
        <taxon>Arachnida</taxon>
        <taxon>Acari</taxon>
        <taxon>Parasitiformes</taxon>
        <taxon>Ixodida</taxon>
        <taxon>Ixodoidea</taxon>
        <taxon>Ixodidae</taxon>
        <taxon>Amblyomminae</taxon>
        <taxon>Amblyomma</taxon>
    </lineage>
</organism>
<name>A0A023FQZ3_AMBCJ</name>
<feature type="chain" id="PRO_5011955052" evidence="1">
    <location>
        <begin position="16"/>
        <end position="207"/>
    </location>
</feature>
<protein>
    <submittedName>
        <fullName evidence="2">Putative secreted protein</fullName>
    </submittedName>
</protein>
<keyword evidence="1" id="KW-0732">Signal</keyword>